<evidence type="ECO:0000313" key="1">
    <source>
        <dbReference type="EMBL" id="MCY0146836.1"/>
    </source>
</evidence>
<dbReference type="RefSeq" id="WP_267652476.1">
    <property type="nucleotide sequence ID" value="NZ_JAOVZR010000001.1"/>
</dbReference>
<comment type="caution">
    <text evidence="1">The sequence shown here is derived from an EMBL/GenBank/DDBJ whole genome shotgun (WGS) entry which is preliminary data.</text>
</comment>
<gene>
    <name evidence="1" type="ORF">OEG84_03670</name>
</gene>
<proteinExistence type="predicted"/>
<evidence type="ECO:0000313" key="2">
    <source>
        <dbReference type="Proteomes" id="UP001073227"/>
    </source>
</evidence>
<organism evidence="1 2">
    <name type="scientific">Hoeflea algicola</name>
    <dbReference type="NCBI Taxonomy" id="2983763"/>
    <lineage>
        <taxon>Bacteria</taxon>
        <taxon>Pseudomonadati</taxon>
        <taxon>Pseudomonadota</taxon>
        <taxon>Alphaproteobacteria</taxon>
        <taxon>Hyphomicrobiales</taxon>
        <taxon>Rhizobiaceae</taxon>
        <taxon>Hoeflea</taxon>
    </lineage>
</organism>
<dbReference type="Proteomes" id="UP001073227">
    <property type="component" value="Unassembled WGS sequence"/>
</dbReference>
<sequence>MFGFLKKEASSKIRVMGHDVDVVSITRNGKILFTGTTARQYPKEHLEGAIMEIAFVCASGHPYFAYYTCPDYYFAVAAPGGSASFGGPVETEKFRSAVSQAIGGFLVKCLKDTLKLDAGRDIVSFSHNTAHTNVLAYVASIGDWAPVQHNDGEGDDTSERKVAAVNAGQINLSHVIAVDELS</sequence>
<reference evidence="1" key="1">
    <citation type="submission" date="2022-10" db="EMBL/GenBank/DDBJ databases">
        <title>Hoeflea sp. G2-23, isolated from marine algae.</title>
        <authorList>
            <person name="Kristyanto S."/>
            <person name="Kim J.M."/>
            <person name="Jeon C.O."/>
        </authorList>
    </citation>
    <scope>NUCLEOTIDE SEQUENCE</scope>
    <source>
        <strain evidence="1">G2-23</strain>
    </source>
</reference>
<keyword evidence="2" id="KW-1185">Reference proteome</keyword>
<dbReference type="EMBL" id="JAOVZR010000001">
    <property type="protein sequence ID" value="MCY0146836.1"/>
    <property type="molecule type" value="Genomic_DNA"/>
</dbReference>
<name>A0ABT3Z548_9HYPH</name>
<accession>A0ABT3Z548</accession>
<protein>
    <submittedName>
        <fullName evidence="1">Uncharacterized protein</fullName>
    </submittedName>
</protein>